<evidence type="ECO:0000313" key="1">
    <source>
        <dbReference type="EMBL" id="ETO05426.1"/>
    </source>
</evidence>
<feature type="non-terminal residue" evidence="1">
    <location>
        <position position="1"/>
    </location>
</feature>
<dbReference type="OrthoDB" id="9446342at2759"/>
<dbReference type="Gene3D" id="1.10.405.10">
    <property type="entry name" value="Guanine Nucleotide Dissociation Inhibitor, domain 1"/>
    <property type="match status" value="1"/>
</dbReference>
<dbReference type="AlphaFoldDB" id="X6LVQ4"/>
<sequence>VPFSKEEVFASKDLGMREKRQLHGVLERQFKPDQSDGHWLALAKRATTTFHRRYELAAIADQKRNNDKKKDCPIVAEMLKRLDVYIELDSIQGMIVKKPVLPLHTKTKQELNSAEHIERKHDTEIHIFGDEAFDTLQEYVGAPAEQDYYFVFSPISCSLRKTFFLCLILSYFVCNMIEFFHQILFFLNLKKKKSIIANDYFNKTNT</sequence>
<organism evidence="1 2">
    <name type="scientific">Reticulomyxa filosa</name>
    <dbReference type="NCBI Taxonomy" id="46433"/>
    <lineage>
        <taxon>Eukaryota</taxon>
        <taxon>Sar</taxon>
        <taxon>Rhizaria</taxon>
        <taxon>Retaria</taxon>
        <taxon>Foraminifera</taxon>
        <taxon>Monothalamids</taxon>
        <taxon>Reticulomyxidae</taxon>
        <taxon>Reticulomyxa</taxon>
    </lineage>
</organism>
<reference evidence="1 2" key="1">
    <citation type="journal article" date="2013" name="Curr. Biol.">
        <title>The Genome of the Foraminiferan Reticulomyxa filosa.</title>
        <authorList>
            <person name="Glockner G."/>
            <person name="Hulsmann N."/>
            <person name="Schleicher M."/>
            <person name="Noegel A.A."/>
            <person name="Eichinger L."/>
            <person name="Gallinger C."/>
            <person name="Pawlowski J."/>
            <person name="Sierra R."/>
            <person name="Euteneuer U."/>
            <person name="Pillet L."/>
            <person name="Moustafa A."/>
            <person name="Platzer M."/>
            <person name="Groth M."/>
            <person name="Szafranski K."/>
            <person name="Schliwa M."/>
        </authorList>
    </citation>
    <scope>NUCLEOTIDE SEQUENCE [LARGE SCALE GENOMIC DNA]</scope>
</reference>
<gene>
    <name evidence="1" type="ORF">RFI_31970</name>
</gene>
<accession>X6LVQ4</accession>
<name>X6LVQ4_RETFI</name>
<dbReference type="Proteomes" id="UP000023152">
    <property type="component" value="Unassembled WGS sequence"/>
</dbReference>
<protein>
    <submittedName>
        <fullName evidence="1">Uncharacterized protein</fullName>
    </submittedName>
</protein>
<dbReference type="EMBL" id="ASPP01028133">
    <property type="protein sequence ID" value="ETO05426.1"/>
    <property type="molecule type" value="Genomic_DNA"/>
</dbReference>
<evidence type="ECO:0000313" key="2">
    <source>
        <dbReference type="Proteomes" id="UP000023152"/>
    </source>
</evidence>
<comment type="caution">
    <text evidence="1">The sequence shown here is derived from an EMBL/GenBank/DDBJ whole genome shotgun (WGS) entry which is preliminary data.</text>
</comment>
<proteinExistence type="predicted"/>
<keyword evidence="2" id="KW-1185">Reference proteome</keyword>